<dbReference type="SUPFAM" id="SSF47384">
    <property type="entry name" value="Homodimeric domain of signal transducing histidine kinase"/>
    <property type="match status" value="1"/>
</dbReference>
<dbReference type="InterPro" id="IPR005467">
    <property type="entry name" value="His_kinase_dom"/>
</dbReference>
<evidence type="ECO:0000256" key="10">
    <source>
        <dbReference type="ARBA" id="ARBA00039401"/>
    </source>
</evidence>
<evidence type="ECO:0000313" key="13">
    <source>
        <dbReference type="EMBL" id="QCY48084.1"/>
    </source>
</evidence>
<dbReference type="GO" id="GO:0000156">
    <property type="term" value="F:phosphorelay response regulator activity"/>
    <property type="evidence" value="ECO:0007669"/>
    <property type="project" value="TreeGrafter"/>
</dbReference>
<evidence type="ECO:0000256" key="2">
    <source>
        <dbReference type="ARBA" id="ARBA00004236"/>
    </source>
</evidence>
<dbReference type="RefSeq" id="WP_138926754.1">
    <property type="nucleotide sequence ID" value="NZ_CP034412.1"/>
</dbReference>
<dbReference type="InterPro" id="IPR004358">
    <property type="entry name" value="Sig_transdc_His_kin-like_C"/>
</dbReference>
<keyword evidence="4" id="KW-0597">Phosphoprotein</keyword>
<evidence type="ECO:0000256" key="6">
    <source>
        <dbReference type="ARBA" id="ARBA00022741"/>
    </source>
</evidence>
<evidence type="ECO:0000256" key="7">
    <source>
        <dbReference type="ARBA" id="ARBA00022777"/>
    </source>
</evidence>
<dbReference type="InterPro" id="IPR036097">
    <property type="entry name" value="HisK_dim/P_sf"/>
</dbReference>
<dbReference type="InterPro" id="IPR036890">
    <property type="entry name" value="HATPase_C_sf"/>
</dbReference>
<evidence type="ECO:0000256" key="4">
    <source>
        <dbReference type="ARBA" id="ARBA00022553"/>
    </source>
</evidence>
<dbReference type="InterPro" id="IPR050351">
    <property type="entry name" value="BphY/WalK/GraS-like"/>
</dbReference>
<keyword evidence="11" id="KW-0472">Membrane</keyword>
<dbReference type="SMART" id="SM00387">
    <property type="entry name" value="HATPase_c"/>
    <property type="match status" value="1"/>
</dbReference>
<keyword evidence="9" id="KW-0902">Two-component regulatory system</keyword>
<keyword evidence="11" id="KW-1133">Transmembrane helix</keyword>
<dbReference type="GO" id="GO:0007234">
    <property type="term" value="P:osmosensory signaling via phosphorelay pathway"/>
    <property type="evidence" value="ECO:0007669"/>
    <property type="project" value="TreeGrafter"/>
</dbReference>
<dbReference type="GO" id="GO:0030295">
    <property type="term" value="F:protein kinase activator activity"/>
    <property type="evidence" value="ECO:0007669"/>
    <property type="project" value="TreeGrafter"/>
</dbReference>
<dbReference type="PROSITE" id="PS50109">
    <property type="entry name" value="HIS_KIN"/>
    <property type="match status" value="1"/>
</dbReference>
<feature type="transmembrane region" description="Helical" evidence="11">
    <location>
        <begin position="51"/>
        <end position="74"/>
    </location>
</feature>
<dbReference type="InterPro" id="IPR003661">
    <property type="entry name" value="HisK_dim/P_dom"/>
</dbReference>
<accession>A0A5B7WXV6</accession>
<organism evidence="13 14">
    <name type="scientific">Glutamicibacter creatinolyticus</name>
    <dbReference type="NCBI Taxonomy" id="162496"/>
    <lineage>
        <taxon>Bacteria</taxon>
        <taxon>Bacillati</taxon>
        <taxon>Actinomycetota</taxon>
        <taxon>Actinomycetes</taxon>
        <taxon>Micrococcales</taxon>
        <taxon>Micrococcaceae</taxon>
        <taxon>Glutamicibacter</taxon>
    </lineage>
</organism>
<dbReference type="GO" id="GO:0005886">
    <property type="term" value="C:plasma membrane"/>
    <property type="evidence" value="ECO:0007669"/>
    <property type="project" value="UniProtKB-SubCell"/>
</dbReference>
<reference evidence="13 14" key="1">
    <citation type="submission" date="2018-12" db="EMBL/GenBank/DDBJ databases">
        <title>Complete Genome Sequence of Glutamicibacter creatinolyticus strain LGCM259,isolated from an abscess of a 12-year-old mare in Italy.</title>
        <authorList>
            <person name="Santos R.G."/>
            <person name="Silva A.L."/>
            <person name="Seyffert N."/>
            <person name="Castro T.L.P."/>
            <person name="Attili A.R."/>
            <person name="Rifici C."/>
            <person name="Mazzullo G."/>
            <person name="Brenig B."/>
            <person name="Venanzi F."/>
            <person name="Azevedo V."/>
        </authorList>
    </citation>
    <scope>NUCLEOTIDE SEQUENCE [LARGE SCALE GENOMIC DNA]</scope>
    <source>
        <strain evidence="13 14">LGCM 259</strain>
    </source>
</reference>
<evidence type="ECO:0000256" key="11">
    <source>
        <dbReference type="SAM" id="Phobius"/>
    </source>
</evidence>
<dbReference type="Gene3D" id="3.30.565.10">
    <property type="entry name" value="Histidine kinase-like ATPase, C-terminal domain"/>
    <property type="match status" value="1"/>
</dbReference>
<keyword evidence="8" id="KW-0067">ATP-binding</keyword>
<evidence type="ECO:0000256" key="8">
    <source>
        <dbReference type="ARBA" id="ARBA00022840"/>
    </source>
</evidence>
<protein>
    <recommendedName>
        <fullName evidence="10">Sensor-like histidine kinase SenX3</fullName>
        <ecNumber evidence="3">2.7.13.3</ecNumber>
    </recommendedName>
</protein>
<dbReference type="InterPro" id="IPR003594">
    <property type="entry name" value="HATPase_dom"/>
</dbReference>
<name>A0A5B7WXV6_9MICC</name>
<dbReference type="EMBL" id="CP034412">
    <property type="protein sequence ID" value="QCY48084.1"/>
    <property type="molecule type" value="Genomic_DNA"/>
</dbReference>
<evidence type="ECO:0000256" key="1">
    <source>
        <dbReference type="ARBA" id="ARBA00000085"/>
    </source>
</evidence>
<dbReference type="SMART" id="SM00388">
    <property type="entry name" value="HisKA"/>
    <property type="match status" value="1"/>
</dbReference>
<feature type="transmembrane region" description="Helical" evidence="11">
    <location>
        <begin position="21"/>
        <end position="45"/>
    </location>
</feature>
<keyword evidence="7" id="KW-0418">Kinase</keyword>
<keyword evidence="14" id="KW-1185">Reference proteome</keyword>
<dbReference type="EC" id="2.7.13.3" evidence="3"/>
<gene>
    <name evidence="13" type="ORF">GcLGCM259_2377</name>
</gene>
<dbReference type="PRINTS" id="PR00344">
    <property type="entry name" value="BCTRLSENSOR"/>
</dbReference>
<dbReference type="SUPFAM" id="SSF55874">
    <property type="entry name" value="ATPase domain of HSP90 chaperone/DNA topoisomerase II/histidine kinase"/>
    <property type="match status" value="1"/>
</dbReference>
<dbReference type="GO" id="GO:0000155">
    <property type="term" value="F:phosphorelay sensor kinase activity"/>
    <property type="evidence" value="ECO:0007669"/>
    <property type="project" value="InterPro"/>
</dbReference>
<evidence type="ECO:0000313" key="14">
    <source>
        <dbReference type="Proteomes" id="UP000307000"/>
    </source>
</evidence>
<keyword evidence="5" id="KW-0808">Transferase</keyword>
<dbReference type="Gene3D" id="1.10.287.130">
    <property type="match status" value="1"/>
</dbReference>
<dbReference type="CDD" id="cd00082">
    <property type="entry name" value="HisKA"/>
    <property type="match status" value="1"/>
</dbReference>
<keyword evidence="11" id="KW-0812">Transmembrane</keyword>
<comment type="catalytic activity">
    <reaction evidence="1">
        <text>ATP + protein L-histidine = ADP + protein N-phospho-L-histidine.</text>
        <dbReference type="EC" id="2.7.13.3"/>
    </reaction>
</comment>
<evidence type="ECO:0000259" key="12">
    <source>
        <dbReference type="PROSITE" id="PS50109"/>
    </source>
</evidence>
<dbReference type="KEGG" id="gcr:GcLGCM259_2377"/>
<evidence type="ECO:0000256" key="9">
    <source>
        <dbReference type="ARBA" id="ARBA00023012"/>
    </source>
</evidence>
<keyword evidence="6" id="KW-0547">Nucleotide-binding</keyword>
<dbReference type="CDD" id="cd00075">
    <property type="entry name" value="HATPase"/>
    <property type="match status" value="1"/>
</dbReference>
<comment type="subcellular location">
    <subcellularLocation>
        <location evidence="2">Cell membrane</location>
    </subcellularLocation>
</comment>
<dbReference type="Pfam" id="PF02518">
    <property type="entry name" value="HATPase_c"/>
    <property type="match status" value="1"/>
</dbReference>
<dbReference type="AlphaFoldDB" id="A0A5B7WXV6"/>
<dbReference type="PANTHER" id="PTHR42878:SF7">
    <property type="entry name" value="SENSOR HISTIDINE KINASE GLRK"/>
    <property type="match status" value="1"/>
</dbReference>
<feature type="domain" description="Histidine kinase" evidence="12">
    <location>
        <begin position="105"/>
        <end position="320"/>
    </location>
</feature>
<evidence type="ECO:0000256" key="5">
    <source>
        <dbReference type="ARBA" id="ARBA00022679"/>
    </source>
</evidence>
<evidence type="ECO:0000256" key="3">
    <source>
        <dbReference type="ARBA" id="ARBA00012438"/>
    </source>
</evidence>
<dbReference type="GO" id="GO:0005524">
    <property type="term" value="F:ATP binding"/>
    <property type="evidence" value="ECO:0007669"/>
    <property type="project" value="UniProtKB-KW"/>
</dbReference>
<sequence>MARVRTTTDTGRRAADGAQRALLFALFSIPVLALAAAILLFFLAGGLDLSILMPLWLVPLVLGVAAFTGCALVLRQRRSTERQIQDLRAKITSEGDQARRRLLRRLDHELKNPLTVLQAVISGSEDQLPDAASWGSVATQTRRLSRLVGDLRGLAELEVAQLERVQVDVEQLLRDVLDDTAEGPQGRDAEQRRISLHLPKAPWPLPAIQGDPDLLRLSLHNLLSNAIKYSSAGDSIEITAQELDGSLIIDIADTGRGIPEEEQDLVLEELARASNARDMPGSGIGLALVRVIVARHGGTLILRSRDGHGTSVSMRLPLHPPAAA</sequence>
<dbReference type="PANTHER" id="PTHR42878">
    <property type="entry name" value="TWO-COMPONENT HISTIDINE KINASE"/>
    <property type="match status" value="1"/>
</dbReference>
<dbReference type="Proteomes" id="UP000307000">
    <property type="component" value="Chromosome"/>
</dbReference>
<dbReference type="Pfam" id="PF00512">
    <property type="entry name" value="HisKA"/>
    <property type="match status" value="1"/>
</dbReference>
<proteinExistence type="predicted"/>